<dbReference type="EnsemblPlants" id="AET6Gv20735300.1">
    <property type="protein sequence ID" value="AET6Gv20735300.1"/>
    <property type="gene ID" value="AET6Gv20735300"/>
</dbReference>
<evidence type="ECO:0000313" key="2">
    <source>
        <dbReference type="Proteomes" id="UP000015105"/>
    </source>
</evidence>
<organism evidence="1 2">
    <name type="scientific">Aegilops tauschii subsp. strangulata</name>
    <name type="common">Goatgrass</name>
    <dbReference type="NCBI Taxonomy" id="200361"/>
    <lineage>
        <taxon>Eukaryota</taxon>
        <taxon>Viridiplantae</taxon>
        <taxon>Streptophyta</taxon>
        <taxon>Embryophyta</taxon>
        <taxon>Tracheophyta</taxon>
        <taxon>Spermatophyta</taxon>
        <taxon>Magnoliopsida</taxon>
        <taxon>Liliopsida</taxon>
        <taxon>Poales</taxon>
        <taxon>Poaceae</taxon>
        <taxon>BOP clade</taxon>
        <taxon>Pooideae</taxon>
        <taxon>Triticodae</taxon>
        <taxon>Triticeae</taxon>
        <taxon>Triticinae</taxon>
        <taxon>Aegilops</taxon>
    </lineage>
</organism>
<dbReference type="AlphaFoldDB" id="A0A453PHP1"/>
<sequence>GNGGDTADADFRYTPLNCVLPDGEYIDYGLSYTNQLAAATTSHSQGFTGAQADAFYGCGGAYYDPSLFVPVASQEVSPWPNQLGQIHSHNQYYAGDAAVMCSGGEQQAGGAPCGYNDDGGAMQTESAHSTVLPCNGGEENRDEIYDYEASRRQRRRLQ</sequence>
<protein>
    <submittedName>
        <fullName evidence="1">Uncharacterized protein</fullName>
    </submittedName>
</protein>
<keyword evidence="2" id="KW-1185">Reference proteome</keyword>
<proteinExistence type="predicted"/>
<dbReference type="Gramene" id="AET6Gv20735300.1">
    <property type="protein sequence ID" value="AET6Gv20735300.1"/>
    <property type="gene ID" value="AET6Gv20735300"/>
</dbReference>
<reference evidence="1" key="4">
    <citation type="submission" date="2019-03" db="UniProtKB">
        <authorList>
            <consortium name="EnsemblPlants"/>
        </authorList>
    </citation>
    <scope>IDENTIFICATION</scope>
</reference>
<reference evidence="1" key="5">
    <citation type="journal article" date="2021" name="G3 (Bethesda)">
        <title>Aegilops tauschii genome assembly Aet v5.0 features greater sequence contiguity and improved annotation.</title>
        <authorList>
            <person name="Wang L."/>
            <person name="Zhu T."/>
            <person name="Rodriguez J.C."/>
            <person name="Deal K.R."/>
            <person name="Dubcovsky J."/>
            <person name="McGuire P.E."/>
            <person name="Lux T."/>
            <person name="Spannagl M."/>
            <person name="Mayer K.F.X."/>
            <person name="Baldrich P."/>
            <person name="Meyers B.C."/>
            <person name="Huo N."/>
            <person name="Gu Y.Q."/>
            <person name="Zhou H."/>
            <person name="Devos K.M."/>
            <person name="Bennetzen J.L."/>
            <person name="Unver T."/>
            <person name="Budak H."/>
            <person name="Gulick P.J."/>
            <person name="Galiba G."/>
            <person name="Kalapos B."/>
            <person name="Nelson D.R."/>
            <person name="Li P."/>
            <person name="You F.M."/>
            <person name="Luo M.C."/>
            <person name="Dvorak J."/>
        </authorList>
    </citation>
    <scope>NUCLEOTIDE SEQUENCE [LARGE SCALE GENOMIC DNA]</scope>
    <source>
        <strain evidence="1">cv. AL8/78</strain>
    </source>
</reference>
<reference evidence="2" key="2">
    <citation type="journal article" date="2017" name="Nat. Plants">
        <title>The Aegilops tauschii genome reveals multiple impacts of transposons.</title>
        <authorList>
            <person name="Zhao G."/>
            <person name="Zou C."/>
            <person name="Li K."/>
            <person name="Wang K."/>
            <person name="Li T."/>
            <person name="Gao L."/>
            <person name="Zhang X."/>
            <person name="Wang H."/>
            <person name="Yang Z."/>
            <person name="Liu X."/>
            <person name="Jiang W."/>
            <person name="Mao L."/>
            <person name="Kong X."/>
            <person name="Jiao Y."/>
            <person name="Jia J."/>
        </authorList>
    </citation>
    <scope>NUCLEOTIDE SEQUENCE [LARGE SCALE GENOMIC DNA]</scope>
    <source>
        <strain evidence="2">cv. AL8/78</strain>
    </source>
</reference>
<reference evidence="2" key="1">
    <citation type="journal article" date="2014" name="Science">
        <title>Ancient hybridizations among the ancestral genomes of bread wheat.</title>
        <authorList>
            <consortium name="International Wheat Genome Sequencing Consortium,"/>
            <person name="Marcussen T."/>
            <person name="Sandve S.R."/>
            <person name="Heier L."/>
            <person name="Spannagl M."/>
            <person name="Pfeifer M."/>
            <person name="Jakobsen K.S."/>
            <person name="Wulff B.B."/>
            <person name="Steuernagel B."/>
            <person name="Mayer K.F."/>
            <person name="Olsen O.A."/>
        </authorList>
    </citation>
    <scope>NUCLEOTIDE SEQUENCE [LARGE SCALE GENOMIC DNA]</scope>
    <source>
        <strain evidence="2">cv. AL8/78</strain>
    </source>
</reference>
<accession>A0A453PHP1</accession>
<evidence type="ECO:0000313" key="1">
    <source>
        <dbReference type="EnsemblPlants" id="AET6Gv20735300.1"/>
    </source>
</evidence>
<dbReference type="STRING" id="200361.A0A453PHP1"/>
<reference evidence="1" key="3">
    <citation type="journal article" date="2017" name="Nature">
        <title>Genome sequence of the progenitor of the wheat D genome Aegilops tauschii.</title>
        <authorList>
            <person name="Luo M.C."/>
            <person name="Gu Y.Q."/>
            <person name="Puiu D."/>
            <person name="Wang H."/>
            <person name="Twardziok S.O."/>
            <person name="Deal K.R."/>
            <person name="Huo N."/>
            <person name="Zhu T."/>
            <person name="Wang L."/>
            <person name="Wang Y."/>
            <person name="McGuire P.E."/>
            <person name="Liu S."/>
            <person name="Long H."/>
            <person name="Ramasamy R.K."/>
            <person name="Rodriguez J.C."/>
            <person name="Van S.L."/>
            <person name="Yuan L."/>
            <person name="Wang Z."/>
            <person name="Xia Z."/>
            <person name="Xiao L."/>
            <person name="Anderson O.D."/>
            <person name="Ouyang S."/>
            <person name="Liang Y."/>
            <person name="Zimin A.V."/>
            <person name="Pertea G."/>
            <person name="Qi P."/>
            <person name="Bennetzen J.L."/>
            <person name="Dai X."/>
            <person name="Dawson M.W."/>
            <person name="Muller H.G."/>
            <person name="Kugler K."/>
            <person name="Rivarola-Duarte L."/>
            <person name="Spannagl M."/>
            <person name="Mayer K.F.X."/>
            <person name="Lu F.H."/>
            <person name="Bevan M.W."/>
            <person name="Leroy P."/>
            <person name="Li P."/>
            <person name="You F.M."/>
            <person name="Sun Q."/>
            <person name="Liu Z."/>
            <person name="Lyons E."/>
            <person name="Wicker T."/>
            <person name="Salzberg S.L."/>
            <person name="Devos K.M."/>
            <person name="Dvorak J."/>
        </authorList>
    </citation>
    <scope>NUCLEOTIDE SEQUENCE [LARGE SCALE GENOMIC DNA]</scope>
    <source>
        <strain evidence="1">cv. AL8/78</strain>
    </source>
</reference>
<dbReference type="Proteomes" id="UP000015105">
    <property type="component" value="Chromosome 6D"/>
</dbReference>
<name>A0A453PHP1_AEGTS</name>